<gene>
    <name evidence="1" type="ORF">MARPO_0110s0018</name>
</gene>
<dbReference type="AlphaFoldDB" id="A0A2R6WCE5"/>
<dbReference type="Proteomes" id="UP000244005">
    <property type="component" value="Unassembled WGS sequence"/>
</dbReference>
<reference evidence="2" key="1">
    <citation type="journal article" date="2017" name="Cell">
        <title>Insights into land plant evolution garnered from the Marchantia polymorpha genome.</title>
        <authorList>
            <person name="Bowman J.L."/>
            <person name="Kohchi T."/>
            <person name="Yamato K.T."/>
            <person name="Jenkins J."/>
            <person name="Shu S."/>
            <person name="Ishizaki K."/>
            <person name="Yamaoka S."/>
            <person name="Nishihama R."/>
            <person name="Nakamura Y."/>
            <person name="Berger F."/>
            <person name="Adam C."/>
            <person name="Aki S.S."/>
            <person name="Althoff F."/>
            <person name="Araki T."/>
            <person name="Arteaga-Vazquez M.A."/>
            <person name="Balasubrmanian S."/>
            <person name="Barry K."/>
            <person name="Bauer D."/>
            <person name="Boehm C.R."/>
            <person name="Briginshaw L."/>
            <person name="Caballero-Perez J."/>
            <person name="Catarino B."/>
            <person name="Chen F."/>
            <person name="Chiyoda S."/>
            <person name="Chovatia M."/>
            <person name="Davies K.M."/>
            <person name="Delmans M."/>
            <person name="Demura T."/>
            <person name="Dierschke T."/>
            <person name="Dolan L."/>
            <person name="Dorantes-Acosta A.E."/>
            <person name="Eklund D.M."/>
            <person name="Florent S.N."/>
            <person name="Flores-Sandoval E."/>
            <person name="Fujiyama A."/>
            <person name="Fukuzawa H."/>
            <person name="Galik B."/>
            <person name="Grimanelli D."/>
            <person name="Grimwood J."/>
            <person name="Grossniklaus U."/>
            <person name="Hamada T."/>
            <person name="Haseloff J."/>
            <person name="Hetherington A.J."/>
            <person name="Higo A."/>
            <person name="Hirakawa Y."/>
            <person name="Hundley H.N."/>
            <person name="Ikeda Y."/>
            <person name="Inoue K."/>
            <person name="Inoue S.I."/>
            <person name="Ishida S."/>
            <person name="Jia Q."/>
            <person name="Kakita M."/>
            <person name="Kanazawa T."/>
            <person name="Kawai Y."/>
            <person name="Kawashima T."/>
            <person name="Kennedy M."/>
            <person name="Kinose K."/>
            <person name="Kinoshita T."/>
            <person name="Kohara Y."/>
            <person name="Koide E."/>
            <person name="Komatsu K."/>
            <person name="Kopischke S."/>
            <person name="Kubo M."/>
            <person name="Kyozuka J."/>
            <person name="Lagercrantz U."/>
            <person name="Lin S.S."/>
            <person name="Lindquist E."/>
            <person name="Lipzen A.M."/>
            <person name="Lu C.W."/>
            <person name="De Luna E."/>
            <person name="Martienssen R.A."/>
            <person name="Minamino N."/>
            <person name="Mizutani M."/>
            <person name="Mizutani M."/>
            <person name="Mochizuki N."/>
            <person name="Monte I."/>
            <person name="Mosher R."/>
            <person name="Nagasaki H."/>
            <person name="Nakagami H."/>
            <person name="Naramoto S."/>
            <person name="Nishitani K."/>
            <person name="Ohtani M."/>
            <person name="Okamoto T."/>
            <person name="Okumura M."/>
            <person name="Phillips J."/>
            <person name="Pollak B."/>
            <person name="Reinders A."/>
            <person name="Rovekamp M."/>
            <person name="Sano R."/>
            <person name="Sawa S."/>
            <person name="Schmid M.W."/>
            <person name="Shirakawa M."/>
            <person name="Solano R."/>
            <person name="Spunde A."/>
            <person name="Suetsugu N."/>
            <person name="Sugano S."/>
            <person name="Sugiyama A."/>
            <person name="Sun R."/>
            <person name="Suzuki Y."/>
            <person name="Takenaka M."/>
            <person name="Takezawa D."/>
            <person name="Tomogane H."/>
            <person name="Tsuzuki M."/>
            <person name="Ueda T."/>
            <person name="Umeda M."/>
            <person name="Ward J.M."/>
            <person name="Watanabe Y."/>
            <person name="Yazaki K."/>
            <person name="Yokoyama R."/>
            <person name="Yoshitake Y."/>
            <person name="Yotsui I."/>
            <person name="Zachgo S."/>
            <person name="Schmutz J."/>
        </authorList>
    </citation>
    <scope>NUCLEOTIDE SEQUENCE [LARGE SCALE GENOMIC DNA]</scope>
    <source>
        <strain evidence="2">Tak-1</strain>
    </source>
</reference>
<dbReference type="Gramene" id="Mp8g13370.1">
    <property type="protein sequence ID" value="Mp8g13370.1.cds1"/>
    <property type="gene ID" value="Mp8g13370"/>
</dbReference>
<evidence type="ECO:0000313" key="2">
    <source>
        <dbReference type="Proteomes" id="UP000244005"/>
    </source>
</evidence>
<organism evidence="1 2">
    <name type="scientific">Marchantia polymorpha</name>
    <name type="common">Common liverwort</name>
    <name type="synonym">Marchantia aquatica</name>
    <dbReference type="NCBI Taxonomy" id="3197"/>
    <lineage>
        <taxon>Eukaryota</taxon>
        <taxon>Viridiplantae</taxon>
        <taxon>Streptophyta</taxon>
        <taxon>Embryophyta</taxon>
        <taxon>Marchantiophyta</taxon>
        <taxon>Marchantiopsida</taxon>
        <taxon>Marchantiidae</taxon>
        <taxon>Marchantiales</taxon>
        <taxon>Marchantiaceae</taxon>
        <taxon>Marchantia</taxon>
    </lineage>
</organism>
<sequence length="87" mass="9599">MILTTVSGICFFALLAGRLCTTISRIVALERAPRFIRYNSYDRGQILDSITMLNQHPYLILLLLLPPASSPQEESSSLSSMPTADPT</sequence>
<evidence type="ECO:0000313" key="1">
    <source>
        <dbReference type="EMBL" id="PTQ31525.1"/>
    </source>
</evidence>
<name>A0A2R6WCE5_MARPO</name>
<proteinExistence type="predicted"/>
<dbReference type="EMBL" id="KZ772782">
    <property type="protein sequence ID" value="PTQ31525.1"/>
    <property type="molecule type" value="Genomic_DNA"/>
</dbReference>
<accession>A0A2R6WCE5</accession>
<protein>
    <submittedName>
        <fullName evidence="1">Uncharacterized protein</fullName>
    </submittedName>
</protein>
<keyword evidence="2" id="KW-1185">Reference proteome</keyword>